<gene>
    <name evidence="11" type="ORF">GUJ93_ZPchr0012g19504</name>
</gene>
<comment type="subcellular location">
    <subcellularLocation>
        <location evidence="1">Nucleus</location>
    </subcellularLocation>
</comment>
<dbReference type="PANTHER" id="PTHR31713">
    <property type="entry name" value="OS02G0177800 PROTEIN"/>
    <property type="match status" value="1"/>
</dbReference>
<accession>A0A8J5WQ96</accession>
<feature type="domain" description="Calmodulin binding protein C-terminal" evidence="10">
    <location>
        <begin position="318"/>
        <end position="376"/>
    </location>
</feature>
<feature type="domain" description="Calmodulin binding protein-like N-terminal" evidence="8">
    <location>
        <begin position="92"/>
        <end position="236"/>
    </location>
</feature>
<dbReference type="GO" id="GO:0003700">
    <property type="term" value="F:DNA-binding transcription factor activity"/>
    <property type="evidence" value="ECO:0007669"/>
    <property type="project" value="TreeGrafter"/>
</dbReference>
<evidence type="ECO:0000256" key="1">
    <source>
        <dbReference type="ARBA" id="ARBA00004123"/>
    </source>
</evidence>
<dbReference type="OrthoDB" id="692126at2759"/>
<dbReference type="InterPro" id="IPR046830">
    <property type="entry name" value="Calmod_bind_M"/>
</dbReference>
<keyword evidence="12" id="KW-1185">Reference proteome</keyword>
<name>A0A8J5WQ96_ZIZPA</name>
<organism evidence="11 12">
    <name type="scientific">Zizania palustris</name>
    <name type="common">Northern wild rice</name>
    <dbReference type="NCBI Taxonomy" id="103762"/>
    <lineage>
        <taxon>Eukaryota</taxon>
        <taxon>Viridiplantae</taxon>
        <taxon>Streptophyta</taxon>
        <taxon>Embryophyta</taxon>
        <taxon>Tracheophyta</taxon>
        <taxon>Spermatophyta</taxon>
        <taxon>Magnoliopsida</taxon>
        <taxon>Liliopsida</taxon>
        <taxon>Poales</taxon>
        <taxon>Poaceae</taxon>
        <taxon>BOP clade</taxon>
        <taxon>Oryzoideae</taxon>
        <taxon>Oryzeae</taxon>
        <taxon>Zizaniinae</taxon>
        <taxon>Zizania</taxon>
    </lineage>
</organism>
<dbReference type="PANTHER" id="PTHR31713:SF47">
    <property type="entry name" value="PROTEIN, PUTATIVE, EXPRESSED-RELATED"/>
    <property type="match status" value="1"/>
</dbReference>
<keyword evidence="3" id="KW-0805">Transcription regulation</keyword>
<evidence type="ECO:0000259" key="8">
    <source>
        <dbReference type="Pfam" id="PF07887"/>
    </source>
</evidence>
<dbReference type="Pfam" id="PF20451">
    <property type="entry name" value="Calmod_bind_M"/>
    <property type="match status" value="1"/>
</dbReference>
<evidence type="ECO:0000256" key="5">
    <source>
        <dbReference type="ARBA" id="ARBA00023159"/>
    </source>
</evidence>
<protein>
    <recommendedName>
        <fullName evidence="13">Calmodulin-binding protein</fullName>
    </recommendedName>
</protein>
<keyword evidence="4" id="KW-0238">DNA-binding</keyword>
<dbReference type="Pfam" id="PF07887">
    <property type="entry name" value="Calmodulin_bind"/>
    <property type="match status" value="1"/>
</dbReference>
<evidence type="ECO:0000259" key="9">
    <source>
        <dbReference type="Pfam" id="PF20451"/>
    </source>
</evidence>
<reference evidence="11" key="1">
    <citation type="journal article" date="2021" name="bioRxiv">
        <title>Whole Genome Assembly and Annotation of Northern Wild Rice, Zizania palustris L., Supports a Whole Genome Duplication in the Zizania Genus.</title>
        <authorList>
            <person name="Haas M."/>
            <person name="Kono T."/>
            <person name="Macchietto M."/>
            <person name="Millas R."/>
            <person name="McGilp L."/>
            <person name="Shao M."/>
            <person name="Duquette J."/>
            <person name="Hirsch C.N."/>
            <person name="Kimball J."/>
        </authorList>
    </citation>
    <scope>NUCLEOTIDE SEQUENCE</scope>
    <source>
        <tissue evidence="11">Fresh leaf tissue</tissue>
    </source>
</reference>
<keyword evidence="7" id="KW-0539">Nucleus</keyword>
<evidence type="ECO:0000256" key="3">
    <source>
        <dbReference type="ARBA" id="ARBA00023015"/>
    </source>
</evidence>
<feature type="domain" description="Calmodulin binding protein central" evidence="9">
    <location>
        <begin position="249"/>
        <end position="313"/>
    </location>
</feature>
<dbReference type="GO" id="GO:0005516">
    <property type="term" value="F:calmodulin binding"/>
    <property type="evidence" value="ECO:0007669"/>
    <property type="project" value="InterPro"/>
</dbReference>
<dbReference type="InterPro" id="IPR046829">
    <property type="entry name" value="Calmod_bind_C"/>
</dbReference>
<comment type="caution">
    <text evidence="11">The sequence shown here is derived from an EMBL/GenBank/DDBJ whole genome shotgun (WGS) entry which is preliminary data.</text>
</comment>
<dbReference type="InterPro" id="IPR046831">
    <property type="entry name" value="Calmodulin_bind_N"/>
</dbReference>
<proteinExistence type="inferred from homology"/>
<dbReference type="EMBL" id="JAAALK010000080">
    <property type="protein sequence ID" value="KAG8093127.1"/>
    <property type="molecule type" value="Genomic_DNA"/>
</dbReference>
<dbReference type="InterPro" id="IPR012416">
    <property type="entry name" value="CBP60"/>
</dbReference>
<reference evidence="11" key="2">
    <citation type="submission" date="2021-02" db="EMBL/GenBank/DDBJ databases">
        <authorList>
            <person name="Kimball J.A."/>
            <person name="Haas M.W."/>
            <person name="Macchietto M."/>
            <person name="Kono T."/>
            <person name="Duquette J."/>
            <person name="Shao M."/>
        </authorList>
    </citation>
    <scope>NUCLEOTIDE SEQUENCE</scope>
    <source>
        <tissue evidence="11">Fresh leaf tissue</tissue>
    </source>
</reference>
<evidence type="ECO:0000313" key="12">
    <source>
        <dbReference type="Proteomes" id="UP000729402"/>
    </source>
</evidence>
<sequence>MPPKRRLEGGGGACPPPPAAVLKKRCRSFDLEIRGCRHLQELASSCIHRIEAAIESAISRIPEEVTKAFTSFLNRAPSFCRTLADQNQPPRYKLRFTNGLSNEVFTKKGICAVNGEPLKISVDVNNPQETGSHRLLSAKIRVVVLDGDFNTNDQECWTSEEFSKRIVRPRDKVGAVLTGELEFSLKNGEAYLQDATFVDNSKFMRSGKFRLGVMIIDDLGERVQEGITEPFIVKDRRGEVSKKHEIPSLDDDVWRLKKIAKDGVFHEALRGSGISNVKDFLRLYYMDEPALRKILGKATKKIWMTIVEHAKKCDPGRELYSFSTENHHVMFINSVYQIVGVTMGDHYTPFSDLNKTMQDQIGHLSKLAYENVSHLTPDYELKNGKPRSINQCAFQEPRMLEPKFTDQMHGHMDPNFPGLLPGHIDHEERNFHEADDQQGTSGSHPMQCKFRRLGSVRVRRFPSMKENDEDSFDISVYLNSVSEQNGASTTANDITGSVTIHCPTTSANEIAGSVVVRQASFTMDRQACEMPPFTDNDASIPQYYQEQQVLAQFDASFRTVLTDAPLYSRPSSFKVSEYHETLPLEQNQLSDG</sequence>
<dbReference type="GO" id="GO:0080142">
    <property type="term" value="P:regulation of salicylic acid biosynthetic process"/>
    <property type="evidence" value="ECO:0007669"/>
    <property type="project" value="TreeGrafter"/>
</dbReference>
<evidence type="ECO:0000256" key="4">
    <source>
        <dbReference type="ARBA" id="ARBA00023125"/>
    </source>
</evidence>
<keyword evidence="6" id="KW-0804">Transcription</keyword>
<dbReference type="Proteomes" id="UP000729402">
    <property type="component" value="Unassembled WGS sequence"/>
</dbReference>
<evidence type="ECO:0000256" key="7">
    <source>
        <dbReference type="ARBA" id="ARBA00023242"/>
    </source>
</evidence>
<evidence type="ECO:0000256" key="6">
    <source>
        <dbReference type="ARBA" id="ARBA00023163"/>
    </source>
</evidence>
<dbReference type="AlphaFoldDB" id="A0A8J5WQ96"/>
<comment type="similarity">
    <text evidence="2">Belongs to the plant ACBP60 protein family.</text>
</comment>
<dbReference type="GO" id="GO:0043565">
    <property type="term" value="F:sequence-specific DNA binding"/>
    <property type="evidence" value="ECO:0007669"/>
    <property type="project" value="TreeGrafter"/>
</dbReference>
<evidence type="ECO:0008006" key="13">
    <source>
        <dbReference type="Google" id="ProtNLM"/>
    </source>
</evidence>
<evidence type="ECO:0000256" key="2">
    <source>
        <dbReference type="ARBA" id="ARBA00007214"/>
    </source>
</evidence>
<keyword evidence="5" id="KW-0010">Activator</keyword>
<dbReference type="Pfam" id="PF20452">
    <property type="entry name" value="Calmod_bind_C"/>
    <property type="match status" value="1"/>
</dbReference>
<evidence type="ECO:0000259" key="10">
    <source>
        <dbReference type="Pfam" id="PF20452"/>
    </source>
</evidence>
<dbReference type="GO" id="GO:0005634">
    <property type="term" value="C:nucleus"/>
    <property type="evidence" value="ECO:0007669"/>
    <property type="project" value="UniProtKB-SubCell"/>
</dbReference>
<evidence type="ECO:0000313" key="11">
    <source>
        <dbReference type="EMBL" id="KAG8093127.1"/>
    </source>
</evidence>